<gene>
    <name evidence="1" type="ORF">I0C86_34175</name>
</gene>
<dbReference type="EMBL" id="JADPUN010000305">
    <property type="protein sequence ID" value="MBF9133947.1"/>
    <property type="molecule type" value="Genomic_DNA"/>
</dbReference>
<evidence type="ECO:0000313" key="2">
    <source>
        <dbReference type="Proteomes" id="UP000638560"/>
    </source>
</evidence>
<proteinExistence type="predicted"/>
<organism evidence="1 2">
    <name type="scientific">Plantactinospora alkalitolerans</name>
    <dbReference type="NCBI Taxonomy" id="2789879"/>
    <lineage>
        <taxon>Bacteria</taxon>
        <taxon>Bacillati</taxon>
        <taxon>Actinomycetota</taxon>
        <taxon>Actinomycetes</taxon>
        <taxon>Micromonosporales</taxon>
        <taxon>Micromonosporaceae</taxon>
        <taxon>Plantactinospora</taxon>
    </lineage>
</organism>
<keyword evidence="2" id="KW-1185">Reference proteome</keyword>
<sequence>MGEIRSRAFPPLKGHGRVRIDGAQRRARIGRRHRLAVPARTDDPLEVARDLVALHASDPPTVYLALFARSTSVDVATVDRALYEARTLIRMLAMRRTMFVAPVELVPVLHEACARTVAGRERRKMLGFLTEAGVADDVERWLAEVEEVALRAIEARGEVTSMELAEEDPRLRQPLVLSPGKSYEGRQRVVTRLLLLLAADGRIVRGRPRSTWGYSPYRWSLADRWYPEPPAQWSPEDAEVELARRWLAAYGPAPADDLRWWTGWTVGQVRRALSRLNPVEVELDDGTGLLLADDLEPVAPAEPWAALLPGLDPTPMGWSRRDWFLGEHGPSLFDRFGNIGPTVWWDGRIVGGWAQRKDGEIAYRLLEDIGSDALGEVRAAVAELTDRLGAVRVTPAFRTPLERELSA</sequence>
<comment type="caution">
    <text evidence="1">The sequence shown here is derived from an EMBL/GenBank/DDBJ whole genome shotgun (WGS) entry which is preliminary data.</text>
</comment>
<accession>A0ABS0H763</accession>
<name>A0ABS0H763_9ACTN</name>
<dbReference type="PANTHER" id="PTHR38479:SF2">
    <property type="entry name" value="WINGED HELIX DNA-BINDING DOMAIN-CONTAINING PROTEIN"/>
    <property type="match status" value="1"/>
</dbReference>
<evidence type="ECO:0000313" key="1">
    <source>
        <dbReference type="EMBL" id="MBF9133947.1"/>
    </source>
</evidence>
<reference evidence="1 2" key="1">
    <citation type="submission" date="2020-11" db="EMBL/GenBank/DDBJ databases">
        <title>A novel isolate from a Black sea contaminated sediment with potential to produce alkanes: Plantactinospora alkalitolerans sp. nov.</title>
        <authorList>
            <person name="Carro L."/>
            <person name="Veyisoglu A."/>
            <person name="Guven K."/>
            <person name="Schumann P."/>
            <person name="Klenk H.-P."/>
            <person name="Sahin N."/>
        </authorList>
    </citation>
    <scope>NUCLEOTIDE SEQUENCE [LARGE SCALE GENOMIC DNA]</scope>
    <source>
        <strain evidence="1 2">S1510</strain>
    </source>
</reference>
<dbReference type="Proteomes" id="UP000638560">
    <property type="component" value="Unassembled WGS sequence"/>
</dbReference>
<protein>
    <submittedName>
        <fullName evidence="1">AlkZ family DNA glycosylase</fullName>
    </submittedName>
</protein>
<dbReference type="Pfam" id="PF06224">
    <property type="entry name" value="AlkZ-like"/>
    <property type="match status" value="1"/>
</dbReference>
<dbReference type="PANTHER" id="PTHR38479">
    <property type="entry name" value="LMO0824 PROTEIN"/>
    <property type="match status" value="1"/>
</dbReference>
<dbReference type="InterPro" id="IPR009351">
    <property type="entry name" value="AlkZ-like"/>
</dbReference>